<gene>
    <name evidence="11" type="ORF">IV203_005107</name>
</gene>
<keyword evidence="9" id="KW-0157">Chromophore</keyword>
<proteinExistence type="inferred from homology"/>
<evidence type="ECO:0000256" key="7">
    <source>
        <dbReference type="ARBA" id="ARBA00023243"/>
    </source>
</evidence>
<evidence type="ECO:0000256" key="2">
    <source>
        <dbReference type="ARBA" id="ARBA00004229"/>
    </source>
</evidence>
<evidence type="ECO:0000313" key="12">
    <source>
        <dbReference type="Proteomes" id="UP000693970"/>
    </source>
</evidence>
<dbReference type="GO" id="GO:0016020">
    <property type="term" value="C:membrane"/>
    <property type="evidence" value="ECO:0007669"/>
    <property type="project" value="InterPro"/>
</dbReference>
<feature type="binding site" description="axial binding residue" evidence="9">
    <location>
        <position position="176"/>
    </location>
    <ligand>
        <name>chlorophyll b</name>
        <dbReference type="ChEBI" id="CHEBI:61721"/>
        <label>3</label>
    </ligand>
    <ligandPart>
        <name>Mg</name>
        <dbReference type="ChEBI" id="CHEBI:25107"/>
    </ligandPart>
</feature>
<evidence type="ECO:0000256" key="5">
    <source>
        <dbReference type="ARBA" id="ARBA00022531"/>
    </source>
</evidence>
<dbReference type="EMBL" id="JAGRRH010000021">
    <property type="protein sequence ID" value="KAG7346039.1"/>
    <property type="molecule type" value="Genomic_DNA"/>
</dbReference>
<dbReference type="OrthoDB" id="423598at2759"/>
<dbReference type="GO" id="GO:0030076">
    <property type="term" value="C:light-harvesting complex"/>
    <property type="evidence" value="ECO:0007669"/>
    <property type="project" value="UniProtKB-KW"/>
</dbReference>
<protein>
    <submittedName>
        <fullName evidence="11">Chlorophyll A-B binding protein</fullName>
    </submittedName>
</protein>
<feature type="chain" id="PRO_5039886237" evidence="10">
    <location>
        <begin position="18"/>
        <end position="199"/>
    </location>
</feature>
<accession>A0A9K3KLP0</accession>
<feature type="binding site" evidence="9">
    <location>
        <position position="71"/>
    </location>
    <ligand>
        <name>chlorophyll a</name>
        <dbReference type="ChEBI" id="CHEBI:58416"/>
        <label>1</label>
    </ligand>
</feature>
<evidence type="ECO:0000256" key="6">
    <source>
        <dbReference type="ARBA" id="ARBA00022640"/>
    </source>
</evidence>
<feature type="binding site" evidence="9">
    <location>
        <position position="113"/>
    </location>
    <ligand>
        <name>chlorophyll a</name>
        <dbReference type="ChEBI" id="CHEBI:58416"/>
        <label>1</label>
    </ligand>
</feature>
<comment type="caution">
    <text evidence="11">The sequence shown here is derived from an EMBL/GenBank/DDBJ whole genome shotgun (WGS) entry which is preliminary data.</text>
</comment>
<evidence type="ECO:0000256" key="10">
    <source>
        <dbReference type="SAM" id="SignalP"/>
    </source>
</evidence>
<feature type="binding site" description="axial binding residue" evidence="9">
    <location>
        <position position="76"/>
    </location>
    <ligand>
        <name>chlorophyll b</name>
        <dbReference type="ChEBI" id="CHEBI:61721"/>
        <label>1</label>
    </ligand>
    <ligandPart>
        <name>Mg</name>
        <dbReference type="ChEBI" id="CHEBI:25107"/>
    </ligandPart>
</feature>
<reference evidence="11" key="1">
    <citation type="journal article" date="2021" name="Sci. Rep.">
        <title>Diploid genomic architecture of Nitzschia inconspicua, an elite biomass production diatom.</title>
        <authorList>
            <person name="Oliver A."/>
            <person name="Podell S."/>
            <person name="Pinowska A."/>
            <person name="Traller J.C."/>
            <person name="Smith S.R."/>
            <person name="McClure R."/>
            <person name="Beliaev A."/>
            <person name="Bohutskyi P."/>
            <person name="Hill E.A."/>
            <person name="Rabines A."/>
            <person name="Zheng H."/>
            <person name="Allen L.Z."/>
            <person name="Kuo A."/>
            <person name="Grigoriev I.V."/>
            <person name="Allen A.E."/>
            <person name="Hazlebeck D."/>
            <person name="Allen E.E."/>
        </authorList>
    </citation>
    <scope>NUCLEOTIDE SEQUENCE</scope>
    <source>
        <strain evidence="11">Hildebrandi</strain>
    </source>
</reference>
<dbReference type="GO" id="GO:0016168">
    <property type="term" value="F:chlorophyll binding"/>
    <property type="evidence" value="ECO:0007669"/>
    <property type="project" value="UniProtKB-KW"/>
</dbReference>
<organism evidence="11 12">
    <name type="scientific">Nitzschia inconspicua</name>
    <dbReference type="NCBI Taxonomy" id="303405"/>
    <lineage>
        <taxon>Eukaryota</taxon>
        <taxon>Sar</taxon>
        <taxon>Stramenopiles</taxon>
        <taxon>Ochrophyta</taxon>
        <taxon>Bacillariophyta</taxon>
        <taxon>Bacillariophyceae</taxon>
        <taxon>Bacillariophycidae</taxon>
        <taxon>Bacillariales</taxon>
        <taxon>Bacillariaceae</taxon>
        <taxon>Nitzschia</taxon>
    </lineage>
</organism>
<feature type="binding site" evidence="9">
    <location>
        <position position="74"/>
    </location>
    <ligand>
        <name>chlorophyll a</name>
        <dbReference type="ChEBI" id="CHEBI:58416"/>
        <label>1</label>
    </ligand>
</feature>
<dbReference type="AlphaFoldDB" id="A0A9K3KLP0"/>
<evidence type="ECO:0000313" key="11">
    <source>
        <dbReference type="EMBL" id="KAG7346039.1"/>
    </source>
</evidence>
<comment type="function">
    <text evidence="1">The light-harvesting complex (LHC) functions as a light receptor, it captures and delivers excitation energy to photosystems with which it is closely associated. Energy is transferred from the carotenoid and chlorophyll C (or B) to chlorophyll A and the photosynthetic reaction centers where it is used to synthesize ATP and reducing power.</text>
</comment>
<feature type="binding site" evidence="9">
    <location>
        <position position="57"/>
    </location>
    <ligand>
        <name>chlorophyll a</name>
        <dbReference type="ChEBI" id="CHEBI:58416"/>
        <label>1</label>
    </ligand>
</feature>
<dbReference type="GO" id="GO:0009507">
    <property type="term" value="C:chloroplast"/>
    <property type="evidence" value="ECO:0007669"/>
    <property type="project" value="UniProtKB-SubCell"/>
</dbReference>
<comment type="similarity">
    <text evidence="3">Belongs to the fucoxanthin chlorophyll protein family.</text>
</comment>
<comment type="subcellular location">
    <subcellularLocation>
        <location evidence="2">Plastid</location>
        <location evidence="2">Chloroplast</location>
    </subcellularLocation>
</comment>
<keyword evidence="12" id="KW-1185">Reference proteome</keyword>
<keyword evidence="7" id="KW-0437">Light-harvesting polypeptide</keyword>
<dbReference type="PANTHER" id="PTHR21649">
    <property type="entry name" value="CHLOROPHYLL A/B BINDING PROTEIN"/>
    <property type="match status" value="1"/>
</dbReference>
<dbReference type="InterPro" id="IPR022796">
    <property type="entry name" value="Chloroa_b-bind"/>
</dbReference>
<keyword evidence="6" id="KW-0934">Plastid</keyword>
<feature type="binding site" evidence="9">
    <location>
        <position position="171"/>
    </location>
    <ligand>
        <name>chlorophyll a</name>
        <dbReference type="ChEBI" id="CHEBI:58416"/>
        <label>1</label>
    </ligand>
</feature>
<feature type="binding site" evidence="9">
    <location>
        <position position="188"/>
    </location>
    <ligand>
        <name>chlorophyll a</name>
        <dbReference type="ChEBI" id="CHEBI:58416"/>
        <label>1</label>
    </ligand>
</feature>
<evidence type="ECO:0000256" key="9">
    <source>
        <dbReference type="PIRSR" id="PIRSR601344-1"/>
    </source>
</evidence>
<evidence type="ECO:0000256" key="4">
    <source>
        <dbReference type="ARBA" id="ARBA00022528"/>
    </source>
</evidence>
<evidence type="ECO:0000256" key="8">
    <source>
        <dbReference type="ARBA" id="ARBA00044011"/>
    </source>
</evidence>
<feature type="binding site" evidence="9">
    <location>
        <position position="51"/>
    </location>
    <ligand>
        <name>chlorophyll a</name>
        <dbReference type="ChEBI" id="CHEBI:58416"/>
        <label>1</label>
    </ligand>
</feature>
<keyword evidence="5" id="KW-0602">Photosynthesis</keyword>
<comment type="subunit">
    <text evidence="8">The LHC complex of chromophytic algae is composed of fucoxanthin, chlorophyll A and C bound non-covalently by fucoxanthin chlorophyll proteins (FCPs). The ratio of the pigments in LHC; fucoxanthin: chlorophyll C: chlorophyll A; (0.6-1): (0.1-0.3): (1).</text>
</comment>
<evidence type="ECO:0000256" key="3">
    <source>
        <dbReference type="ARBA" id="ARBA00005933"/>
    </source>
</evidence>
<feature type="binding site" evidence="9">
    <location>
        <position position="174"/>
    </location>
    <ligand>
        <name>chlorophyll a</name>
        <dbReference type="ChEBI" id="CHEBI:58416"/>
        <label>1</label>
    </ligand>
</feature>
<evidence type="ECO:0000256" key="1">
    <source>
        <dbReference type="ARBA" id="ARBA00004022"/>
    </source>
</evidence>
<dbReference type="InterPro" id="IPR001344">
    <property type="entry name" value="Chloro_AB-bd_pln"/>
</dbReference>
<sequence>MKTAAASLLALAASASAFTSTQVPSRAATAVPAAMDDMVGSVDFRGMEFKWDPLKLSETYEPFLPWFRESELRHGRTAMLAVLGFIATDFVRLPGELYSFASIPKTTDAHDILVEKGPMVQLLLWIGLFDLIITAPACAATMKGEREPGDFGWTGFKPKDDASYKKKQESELMNGRLAMMAVGGIATQSIINGHGFPYI</sequence>
<keyword evidence="4" id="KW-0150">Chloroplast</keyword>
<dbReference type="Proteomes" id="UP000693970">
    <property type="component" value="Unassembled WGS sequence"/>
</dbReference>
<dbReference type="Pfam" id="PF00504">
    <property type="entry name" value="Chloroa_b-bind"/>
    <property type="match status" value="1"/>
</dbReference>
<keyword evidence="9" id="KW-0148">Chlorophyll</keyword>
<reference evidence="11" key="2">
    <citation type="submission" date="2021-04" db="EMBL/GenBank/DDBJ databases">
        <authorList>
            <person name="Podell S."/>
        </authorList>
    </citation>
    <scope>NUCLEOTIDE SEQUENCE</scope>
    <source>
        <strain evidence="11">Hildebrandi</strain>
    </source>
</reference>
<name>A0A9K3KLP0_9STRA</name>
<keyword evidence="10" id="KW-0732">Signal</keyword>
<feature type="signal peptide" evidence="10">
    <location>
        <begin position="1"/>
        <end position="17"/>
    </location>
</feature>
<dbReference type="GO" id="GO:0009765">
    <property type="term" value="P:photosynthesis, light harvesting"/>
    <property type="evidence" value="ECO:0007669"/>
    <property type="project" value="InterPro"/>
</dbReference>